<evidence type="ECO:0000313" key="7">
    <source>
        <dbReference type="Proteomes" id="UP000298663"/>
    </source>
</evidence>
<keyword evidence="3" id="KW-0964">Secreted</keyword>
<organism evidence="6 7">
    <name type="scientific">Steinernema carpocapsae</name>
    <name type="common">Entomopathogenic nematode</name>
    <dbReference type="NCBI Taxonomy" id="34508"/>
    <lineage>
        <taxon>Eukaryota</taxon>
        <taxon>Metazoa</taxon>
        <taxon>Ecdysozoa</taxon>
        <taxon>Nematoda</taxon>
        <taxon>Chromadorea</taxon>
        <taxon>Rhabditida</taxon>
        <taxon>Tylenchina</taxon>
        <taxon>Panagrolaimomorpha</taxon>
        <taxon>Strongyloidoidea</taxon>
        <taxon>Steinernematidae</taxon>
        <taxon>Steinernema</taxon>
    </lineage>
</organism>
<evidence type="ECO:0000256" key="2">
    <source>
        <dbReference type="ARBA" id="ARBA00010112"/>
    </source>
</evidence>
<dbReference type="PANTHER" id="PTHR21700">
    <property type="entry name" value="TRANSTHYRETIN-LIKE FAMILY PROTEIN-RELATED"/>
    <property type="match status" value="1"/>
</dbReference>
<dbReference type="Proteomes" id="UP000298663">
    <property type="component" value="Unassembled WGS sequence"/>
</dbReference>
<accession>A0A4U5N6H0</accession>
<evidence type="ECO:0000256" key="5">
    <source>
        <dbReference type="SAM" id="SignalP"/>
    </source>
</evidence>
<dbReference type="EMBL" id="AZBU02000005">
    <property type="protein sequence ID" value="TKR77922.1"/>
    <property type="molecule type" value="Genomic_DNA"/>
</dbReference>
<reference evidence="6 7" key="1">
    <citation type="journal article" date="2015" name="Genome Biol.">
        <title>Comparative genomics of Steinernema reveals deeply conserved gene regulatory networks.</title>
        <authorList>
            <person name="Dillman A.R."/>
            <person name="Macchietto M."/>
            <person name="Porter C.F."/>
            <person name="Rogers A."/>
            <person name="Williams B."/>
            <person name="Antoshechkin I."/>
            <person name="Lee M.M."/>
            <person name="Goodwin Z."/>
            <person name="Lu X."/>
            <person name="Lewis E.E."/>
            <person name="Goodrich-Blair H."/>
            <person name="Stock S.P."/>
            <person name="Adams B.J."/>
            <person name="Sternberg P.W."/>
            <person name="Mortazavi A."/>
        </authorList>
    </citation>
    <scope>NUCLEOTIDE SEQUENCE [LARGE SCALE GENOMIC DNA]</scope>
    <source>
        <strain evidence="6 7">ALL</strain>
    </source>
</reference>
<comment type="subcellular location">
    <subcellularLocation>
        <location evidence="1">Secreted</location>
    </subcellularLocation>
</comment>
<dbReference type="Gene3D" id="2.60.40.3330">
    <property type="match status" value="1"/>
</dbReference>
<dbReference type="PANTHER" id="PTHR21700:SF46">
    <property type="entry name" value="TRANSTHYRETIN-LIKE PROTEIN 52"/>
    <property type="match status" value="1"/>
</dbReference>
<feature type="chain" id="PRO_5020327102" evidence="5">
    <location>
        <begin position="21"/>
        <end position="132"/>
    </location>
</feature>
<keyword evidence="4 5" id="KW-0732">Signal</keyword>
<evidence type="ECO:0000256" key="1">
    <source>
        <dbReference type="ARBA" id="ARBA00004613"/>
    </source>
</evidence>
<gene>
    <name evidence="6" type="ORF">L596_018811</name>
</gene>
<protein>
    <submittedName>
        <fullName evidence="6">Uncharacterized protein</fullName>
    </submittedName>
</protein>
<feature type="signal peptide" evidence="5">
    <location>
        <begin position="1"/>
        <end position="20"/>
    </location>
</feature>
<dbReference type="Pfam" id="PF01060">
    <property type="entry name" value="TTR-52"/>
    <property type="match status" value="1"/>
</dbReference>
<dbReference type="OrthoDB" id="5782901at2759"/>
<dbReference type="InterPro" id="IPR038479">
    <property type="entry name" value="Transthyretin-like_sf"/>
</dbReference>
<dbReference type="InterPro" id="IPR001534">
    <property type="entry name" value="Transthyretin-like"/>
</dbReference>
<sequence length="132" mass="14711">MRPLSLLALVALIFLEYVVSRNECYSVYGRLVCEGNPEIVTNITVDLKDDDGKLGIDDHIGRTQTSDNGSFSISGCGYDPLPFNAPDPYLRIVHKCDKESNYTKSRTLETAIFPVVLPNIQNLGKLFLDDEL</sequence>
<dbReference type="GO" id="GO:0009986">
    <property type="term" value="C:cell surface"/>
    <property type="evidence" value="ECO:0007669"/>
    <property type="project" value="InterPro"/>
</dbReference>
<dbReference type="AlphaFoldDB" id="A0A4U5N6H0"/>
<comment type="caution">
    <text evidence="6">The sequence shown here is derived from an EMBL/GenBank/DDBJ whole genome shotgun (WGS) entry which is preliminary data.</text>
</comment>
<evidence type="ECO:0000313" key="6">
    <source>
        <dbReference type="EMBL" id="TKR77922.1"/>
    </source>
</evidence>
<proteinExistence type="inferred from homology"/>
<comment type="similarity">
    <text evidence="2">Belongs to the nematode transthyretin-like family.</text>
</comment>
<dbReference type="STRING" id="34508.A0A4U5N6H0"/>
<reference evidence="6 7" key="2">
    <citation type="journal article" date="2019" name="G3 (Bethesda)">
        <title>Hybrid Assembly of the Genome of the Entomopathogenic Nematode Steinernema carpocapsae Identifies the X-Chromosome.</title>
        <authorList>
            <person name="Serra L."/>
            <person name="Macchietto M."/>
            <person name="Macias-Munoz A."/>
            <person name="McGill C.J."/>
            <person name="Rodriguez I.M."/>
            <person name="Rodriguez B."/>
            <person name="Murad R."/>
            <person name="Mortazavi A."/>
        </authorList>
    </citation>
    <scope>NUCLEOTIDE SEQUENCE [LARGE SCALE GENOMIC DNA]</scope>
    <source>
        <strain evidence="6 7">ALL</strain>
    </source>
</reference>
<name>A0A4U5N6H0_STECR</name>
<dbReference type="GO" id="GO:0005576">
    <property type="term" value="C:extracellular region"/>
    <property type="evidence" value="ECO:0007669"/>
    <property type="project" value="UniProtKB-SubCell"/>
</dbReference>
<evidence type="ECO:0000256" key="3">
    <source>
        <dbReference type="ARBA" id="ARBA00022525"/>
    </source>
</evidence>
<evidence type="ECO:0000256" key="4">
    <source>
        <dbReference type="ARBA" id="ARBA00022729"/>
    </source>
</evidence>
<keyword evidence="7" id="KW-1185">Reference proteome</keyword>